<comment type="caution">
    <text evidence="1">The sequence shown here is derived from an EMBL/GenBank/DDBJ whole genome shotgun (WGS) entry which is preliminary data.</text>
</comment>
<gene>
    <name evidence="1" type="ORF">MES4922_90028</name>
</gene>
<proteinExistence type="predicted"/>
<dbReference type="EMBL" id="CAKXZS010000089">
    <property type="protein sequence ID" value="CAH2408038.1"/>
    <property type="molecule type" value="Genomic_DNA"/>
</dbReference>
<protein>
    <submittedName>
        <fullName evidence="1">Uncharacterized protein</fullName>
    </submittedName>
</protein>
<organism evidence="1 2">
    <name type="scientific">Mesorhizobium ventifaucium</name>
    <dbReference type="NCBI Taxonomy" id="666020"/>
    <lineage>
        <taxon>Bacteria</taxon>
        <taxon>Pseudomonadati</taxon>
        <taxon>Pseudomonadota</taxon>
        <taxon>Alphaproteobacteria</taxon>
        <taxon>Hyphomicrobiales</taxon>
        <taxon>Phyllobacteriaceae</taxon>
        <taxon>Mesorhizobium</taxon>
    </lineage>
</organism>
<evidence type="ECO:0000313" key="2">
    <source>
        <dbReference type="Proteomes" id="UP001152604"/>
    </source>
</evidence>
<name>A0ABM9EFF2_9HYPH</name>
<dbReference type="Proteomes" id="UP001152604">
    <property type="component" value="Unassembled WGS sequence"/>
</dbReference>
<evidence type="ECO:0000313" key="1">
    <source>
        <dbReference type="EMBL" id="CAH2408038.1"/>
    </source>
</evidence>
<keyword evidence="2" id="KW-1185">Reference proteome</keyword>
<reference evidence="1" key="1">
    <citation type="submission" date="2022-03" db="EMBL/GenBank/DDBJ databases">
        <authorList>
            <person name="Brunel B."/>
        </authorList>
    </citation>
    <scope>NUCLEOTIDE SEQUENCE</scope>
    <source>
        <strain evidence="1">STM4922sample</strain>
    </source>
</reference>
<accession>A0ABM9EFF2</accession>
<dbReference type="RefSeq" id="WP_254028158.1">
    <property type="nucleotide sequence ID" value="NZ_CAKXZS010000089.1"/>
</dbReference>
<sequence length="53" mass="6214">MPLADWESFFDEEMVEELKHTFNLKTKAELEALFDEVAMDIEQLVAERTGTKH</sequence>